<dbReference type="EMBL" id="LXQA010179188">
    <property type="protein sequence ID" value="MCI30388.1"/>
    <property type="molecule type" value="Genomic_DNA"/>
</dbReference>
<sequence>MFTDDCENIDTPKRKSFVNDQMEDLVSCPLAVEDALVGSTSHILSGPILSKRASGLIATREFLEEHVERKNWVEDKTLVEKHSEKKWGLMV</sequence>
<name>A0A392R1C9_9FABA</name>
<accession>A0A392R1C9</accession>
<evidence type="ECO:0000313" key="1">
    <source>
        <dbReference type="EMBL" id="MCI30388.1"/>
    </source>
</evidence>
<evidence type="ECO:0000313" key="2">
    <source>
        <dbReference type="Proteomes" id="UP000265520"/>
    </source>
</evidence>
<dbReference type="AlphaFoldDB" id="A0A392R1C9"/>
<reference evidence="1 2" key="1">
    <citation type="journal article" date="2018" name="Front. Plant Sci.">
        <title>Red Clover (Trifolium pratense) and Zigzag Clover (T. medium) - A Picture of Genomic Similarities and Differences.</title>
        <authorList>
            <person name="Dluhosova J."/>
            <person name="Istvanek J."/>
            <person name="Nedelnik J."/>
            <person name="Repkova J."/>
        </authorList>
    </citation>
    <scope>NUCLEOTIDE SEQUENCE [LARGE SCALE GENOMIC DNA]</scope>
    <source>
        <strain evidence="2">cv. 10/8</strain>
        <tissue evidence="1">Leaf</tissue>
    </source>
</reference>
<comment type="caution">
    <text evidence="1">The sequence shown here is derived from an EMBL/GenBank/DDBJ whole genome shotgun (WGS) entry which is preliminary data.</text>
</comment>
<feature type="non-terminal residue" evidence="1">
    <location>
        <position position="91"/>
    </location>
</feature>
<proteinExistence type="predicted"/>
<dbReference type="Proteomes" id="UP000265520">
    <property type="component" value="Unassembled WGS sequence"/>
</dbReference>
<protein>
    <submittedName>
        <fullName evidence="1">Acetyl-CoA carboxylase</fullName>
    </submittedName>
</protein>
<keyword evidence="2" id="KW-1185">Reference proteome</keyword>
<organism evidence="1 2">
    <name type="scientific">Trifolium medium</name>
    <dbReference type="NCBI Taxonomy" id="97028"/>
    <lineage>
        <taxon>Eukaryota</taxon>
        <taxon>Viridiplantae</taxon>
        <taxon>Streptophyta</taxon>
        <taxon>Embryophyta</taxon>
        <taxon>Tracheophyta</taxon>
        <taxon>Spermatophyta</taxon>
        <taxon>Magnoliopsida</taxon>
        <taxon>eudicotyledons</taxon>
        <taxon>Gunneridae</taxon>
        <taxon>Pentapetalae</taxon>
        <taxon>rosids</taxon>
        <taxon>fabids</taxon>
        <taxon>Fabales</taxon>
        <taxon>Fabaceae</taxon>
        <taxon>Papilionoideae</taxon>
        <taxon>50 kb inversion clade</taxon>
        <taxon>NPAAA clade</taxon>
        <taxon>Hologalegina</taxon>
        <taxon>IRL clade</taxon>
        <taxon>Trifolieae</taxon>
        <taxon>Trifolium</taxon>
    </lineage>
</organism>